<reference evidence="1 2" key="1">
    <citation type="submission" date="2023-04" db="EMBL/GenBank/DDBJ databases">
        <title>A long-awaited taxogenomic arrangement of the family Halomonadaceae.</title>
        <authorList>
            <person name="De La Haba R."/>
            <person name="Chuvochina M."/>
            <person name="Wittouck S."/>
            <person name="Arahal D.R."/>
            <person name="Sanchez-Porro C."/>
            <person name="Hugenholtz P."/>
            <person name="Ventosa A."/>
        </authorList>
    </citation>
    <scope>NUCLEOTIDE SEQUENCE [LARGE SCALE GENOMIC DNA]</scope>
    <source>
        <strain evidence="1 2">DSM 22428</strain>
    </source>
</reference>
<dbReference type="EMBL" id="JARWAO010000001">
    <property type="protein sequence ID" value="MDR5894961.1"/>
    <property type="molecule type" value="Genomic_DNA"/>
</dbReference>
<evidence type="ECO:0000313" key="1">
    <source>
        <dbReference type="EMBL" id="MDR5894961.1"/>
    </source>
</evidence>
<organism evidence="1 2">
    <name type="scientific">Larsenimonas suaedae</name>
    <dbReference type="NCBI Taxonomy" id="1851019"/>
    <lineage>
        <taxon>Bacteria</taxon>
        <taxon>Pseudomonadati</taxon>
        <taxon>Pseudomonadota</taxon>
        <taxon>Gammaproteobacteria</taxon>
        <taxon>Oceanospirillales</taxon>
        <taxon>Halomonadaceae</taxon>
        <taxon>Larsenimonas</taxon>
    </lineage>
</organism>
<evidence type="ECO:0000313" key="2">
    <source>
        <dbReference type="Proteomes" id="UP001269375"/>
    </source>
</evidence>
<dbReference type="RefSeq" id="WP_251592554.1">
    <property type="nucleotide sequence ID" value="NZ_JAMLJI010000002.1"/>
</dbReference>
<name>A0ABU1GSG7_9GAMM</name>
<gene>
    <name evidence="1" type="ORF">QC825_02580</name>
</gene>
<comment type="caution">
    <text evidence="1">The sequence shown here is derived from an EMBL/GenBank/DDBJ whole genome shotgun (WGS) entry which is preliminary data.</text>
</comment>
<dbReference type="PROSITE" id="PS51257">
    <property type="entry name" value="PROKAR_LIPOPROTEIN"/>
    <property type="match status" value="1"/>
</dbReference>
<proteinExistence type="predicted"/>
<dbReference type="Proteomes" id="UP001269375">
    <property type="component" value="Unassembled WGS sequence"/>
</dbReference>
<accession>A0ABU1GSG7</accession>
<evidence type="ECO:0008006" key="3">
    <source>
        <dbReference type="Google" id="ProtNLM"/>
    </source>
</evidence>
<sequence length="166" mass="18562">MRLRWLVLVLVLTVSGCSLFSSSPTFRERDPLNGLGRQAALTLERTPLWQKGAAQPVLVVPPTTIDHHFPTPVGHFRDALARALLAKSETLQVIAWPGPAPRPTQANQWLLETSLEARAPLSLSDRTLYPYTLTMRLYQSGQDAPVWQTRSSGAFDEQALNTTRRY</sequence>
<keyword evidence="2" id="KW-1185">Reference proteome</keyword>
<protein>
    <recommendedName>
        <fullName evidence="3">Lipoprotein</fullName>
    </recommendedName>
</protein>